<dbReference type="GO" id="GO:0005507">
    <property type="term" value="F:copper ion binding"/>
    <property type="evidence" value="ECO:0007669"/>
    <property type="project" value="InterPro"/>
</dbReference>
<keyword evidence="3" id="KW-0249">Electron transport</keyword>
<dbReference type="Gene3D" id="2.60.40.420">
    <property type="entry name" value="Cupredoxins - blue copper proteins"/>
    <property type="match status" value="1"/>
</dbReference>
<keyword evidence="4" id="KW-0186">Copper</keyword>
<dbReference type="Proteomes" id="UP000184513">
    <property type="component" value="Unassembled WGS sequence"/>
</dbReference>
<dbReference type="InterPro" id="IPR000923">
    <property type="entry name" value="BlueCu_1"/>
</dbReference>
<protein>
    <submittedName>
        <fullName evidence="6">Copper binding protein, plastocyanin/azurin family</fullName>
    </submittedName>
</protein>
<sequence length="169" mass="18984">MQKIIISSFSFLLLSFFLFKTFTNIEKVNVNDKAILNNISFNANIPADTTVVEIKTEGIELSYSVPEIKAKAGDILRIQYINESDMNHNIVLVKREEDIRPVGVAALQAIANDWIPEKEMDRIIAYSALAHAGDTVSFSFKVPPPGIYPYICTYSAHWTQMQGRLISAE</sequence>
<evidence type="ECO:0000256" key="1">
    <source>
        <dbReference type="ARBA" id="ARBA00022448"/>
    </source>
</evidence>
<accession>A0A1M7QJW7</accession>
<keyword evidence="1" id="KW-0813">Transport</keyword>
<dbReference type="OrthoDB" id="9814063at2"/>
<organism evidence="6 7">
    <name type="scientific">Cyclobacterium lianum</name>
    <dbReference type="NCBI Taxonomy" id="388280"/>
    <lineage>
        <taxon>Bacteria</taxon>
        <taxon>Pseudomonadati</taxon>
        <taxon>Bacteroidota</taxon>
        <taxon>Cytophagia</taxon>
        <taxon>Cytophagales</taxon>
        <taxon>Cyclobacteriaceae</taxon>
        <taxon>Cyclobacterium</taxon>
    </lineage>
</organism>
<proteinExistence type="predicted"/>
<dbReference type="SUPFAM" id="SSF49503">
    <property type="entry name" value="Cupredoxins"/>
    <property type="match status" value="1"/>
</dbReference>
<keyword evidence="2" id="KW-0479">Metal-binding</keyword>
<reference evidence="6 7" key="1">
    <citation type="submission" date="2016-11" db="EMBL/GenBank/DDBJ databases">
        <authorList>
            <person name="Jaros S."/>
            <person name="Januszkiewicz K."/>
            <person name="Wedrychowicz H."/>
        </authorList>
    </citation>
    <scope>NUCLEOTIDE SEQUENCE [LARGE SCALE GENOMIC DNA]</scope>
    <source>
        <strain evidence="6 7">CGMCC 1.6102</strain>
    </source>
</reference>
<evidence type="ECO:0000313" key="7">
    <source>
        <dbReference type="Proteomes" id="UP000184513"/>
    </source>
</evidence>
<dbReference type="PANTHER" id="PTHR38439">
    <property type="entry name" value="AURACYANIN-B"/>
    <property type="match status" value="1"/>
</dbReference>
<evidence type="ECO:0000256" key="4">
    <source>
        <dbReference type="ARBA" id="ARBA00023008"/>
    </source>
</evidence>
<dbReference type="AlphaFoldDB" id="A0A1M7QJW7"/>
<evidence type="ECO:0000313" key="6">
    <source>
        <dbReference type="EMBL" id="SHN31333.1"/>
    </source>
</evidence>
<dbReference type="InterPro" id="IPR008972">
    <property type="entry name" value="Cupredoxin"/>
</dbReference>
<dbReference type="Pfam" id="PF00127">
    <property type="entry name" value="Copper-bind"/>
    <property type="match status" value="1"/>
</dbReference>
<dbReference type="PANTHER" id="PTHR38439:SF2">
    <property type="entry name" value="OUTER MEMBRANE PROTEIN H.8"/>
    <property type="match status" value="1"/>
</dbReference>
<dbReference type="GO" id="GO:0009055">
    <property type="term" value="F:electron transfer activity"/>
    <property type="evidence" value="ECO:0007669"/>
    <property type="project" value="InterPro"/>
</dbReference>
<dbReference type="InterPro" id="IPR050845">
    <property type="entry name" value="Cu-binding_ET"/>
</dbReference>
<feature type="domain" description="Blue (type 1) copper" evidence="5">
    <location>
        <begin position="52"/>
        <end position="165"/>
    </location>
</feature>
<evidence type="ECO:0000256" key="2">
    <source>
        <dbReference type="ARBA" id="ARBA00022723"/>
    </source>
</evidence>
<evidence type="ECO:0000259" key="5">
    <source>
        <dbReference type="Pfam" id="PF00127"/>
    </source>
</evidence>
<gene>
    <name evidence="6" type="ORF">SAMN04488057_11914</name>
</gene>
<evidence type="ECO:0000256" key="3">
    <source>
        <dbReference type="ARBA" id="ARBA00022982"/>
    </source>
</evidence>
<name>A0A1M7QJW7_9BACT</name>
<dbReference type="EMBL" id="FRCY01000019">
    <property type="protein sequence ID" value="SHN31333.1"/>
    <property type="molecule type" value="Genomic_DNA"/>
</dbReference>
<dbReference type="RefSeq" id="WP_073097598.1">
    <property type="nucleotide sequence ID" value="NZ_FRCY01000019.1"/>
</dbReference>
<dbReference type="STRING" id="388280.SAMN04488057_11914"/>
<keyword evidence="7" id="KW-1185">Reference proteome</keyword>